<dbReference type="RefSeq" id="WP_264790002.1">
    <property type="nucleotide sequence ID" value="NZ_AP026867.1"/>
</dbReference>
<sequence>MKLRFLLIPLTAFCMISSCSSCGEGNNGTNATNSNNDSTSLSINNMDENGNRSEEEQLEYDMTAMITEQVALANRSKSNRVETMIAGFELGMTKREVKKHMLRMKQKKHLVRVKKSAKVFEYVYQLKLKSGKSNTYMDFEYGRNGGVYKAVCKPSKFRGKSKSKFLEEVHDLLTEWYGPHNFQLPNSKTCAHYVWITGNRHIDLYCTSKNVEFVYTDLNVEIPASSSKQQKDKVVM</sequence>
<feature type="signal peptide" evidence="2">
    <location>
        <begin position="1"/>
        <end position="23"/>
    </location>
</feature>
<accession>A0A915YKQ2</accession>
<gene>
    <name evidence="3" type="ORF">AsAng_0055760</name>
</gene>
<organism evidence="3 4">
    <name type="scientific">Aureispira anguillae</name>
    <dbReference type="NCBI Taxonomy" id="2864201"/>
    <lineage>
        <taxon>Bacteria</taxon>
        <taxon>Pseudomonadati</taxon>
        <taxon>Bacteroidota</taxon>
        <taxon>Saprospiria</taxon>
        <taxon>Saprospirales</taxon>
        <taxon>Saprospiraceae</taxon>
        <taxon>Aureispira</taxon>
    </lineage>
</organism>
<proteinExistence type="predicted"/>
<evidence type="ECO:0000313" key="3">
    <source>
        <dbReference type="EMBL" id="BDS14794.1"/>
    </source>
</evidence>
<keyword evidence="2" id="KW-0732">Signal</keyword>
<dbReference type="Proteomes" id="UP001060919">
    <property type="component" value="Chromosome"/>
</dbReference>
<dbReference type="PROSITE" id="PS51257">
    <property type="entry name" value="PROKAR_LIPOPROTEIN"/>
    <property type="match status" value="1"/>
</dbReference>
<evidence type="ECO:0000256" key="1">
    <source>
        <dbReference type="SAM" id="MobiDB-lite"/>
    </source>
</evidence>
<dbReference type="EMBL" id="AP026867">
    <property type="protein sequence ID" value="BDS14794.1"/>
    <property type="molecule type" value="Genomic_DNA"/>
</dbReference>
<evidence type="ECO:0000313" key="4">
    <source>
        <dbReference type="Proteomes" id="UP001060919"/>
    </source>
</evidence>
<feature type="chain" id="PRO_5036964592" description="Lipoprotein" evidence="2">
    <location>
        <begin position="24"/>
        <end position="236"/>
    </location>
</feature>
<name>A0A915YKQ2_9BACT</name>
<dbReference type="KEGG" id="aup:AsAng_0055760"/>
<feature type="region of interest" description="Disordered" evidence="1">
    <location>
        <begin position="30"/>
        <end position="53"/>
    </location>
</feature>
<evidence type="ECO:0008006" key="5">
    <source>
        <dbReference type="Google" id="ProtNLM"/>
    </source>
</evidence>
<evidence type="ECO:0000256" key="2">
    <source>
        <dbReference type="SAM" id="SignalP"/>
    </source>
</evidence>
<reference evidence="3" key="1">
    <citation type="submission" date="2022-09" db="EMBL/GenBank/DDBJ databases">
        <title>Aureispira anguillicida sp. nov., isolated from Leptocephalus of Japanese eel Anguilla japonica.</title>
        <authorList>
            <person name="Yuasa K."/>
            <person name="Mekata T."/>
            <person name="Ikunari K."/>
        </authorList>
    </citation>
    <scope>NUCLEOTIDE SEQUENCE</scope>
    <source>
        <strain evidence="3">EL160426</strain>
    </source>
</reference>
<keyword evidence="4" id="KW-1185">Reference proteome</keyword>
<feature type="compositionally biased region" description="Low complexity" evidence="1">
    <location>
        <begin position="30"/>
        <end position="45"/>
    </location>
</feature>
<dbReference type="AlphaFoldDB" id="A0A915YKQ2"/>
<protein>
    <recommendedName>
        <fullName evidence="5">Lipoprotein</fullName>
    </recommendedName>
</protein>